<name>A0A450XFJ6_9GAMM</name>
<gene>
    <name evidence="1" type="ORF">BECKLPF1236C_GA0070990_100577</name>
</gene>
<sequence length="110" mass="11905">MNWVSLPSDLEIKPKFNDPVIPAGYVIPAEAGTGSSAMDGASIARKFICFPLGFTNASSFNGSLTSAGLWFIGPRQSFARTYAGYFDSKDLTAKNRDRNSCKIQKTLKCA</sequence>
<protein>
    <submittedName>
        <fullName evidence="1">Uncharacterized protein</fullName>
    </submittedName>
</protein>
<accession>A0A450XFJ6</accession>
<dbReference type="AlphaFoldDB" id="A0A450XFJ6"/>
<dbReference type="EMBL" id="CAADFP010000057">
    <property type="protein sequence ID" value="VFK28060.1"/>
    <property type="molecule type" value="Genomic_DNA"/>
</dbReference>
<proteinExistence type="predicted"/>
<organism evidence="1">
    <name type="scientific">Candidatus Kentrum sp. LPFa</name>
    <dbReference type="NCBI Taxonomy" id="2126335"/>
    <lineage>
        <taxon>Bacteria</taxon>
        <taxon>Pseudomonadati</taxon>
        <taxon>Pseudomonadota</taxon>
        <taxon>Gammaproteobacteria</taxon>
        <taxon>Candidatus Kentrum</taxon>
    </lineage>
</organism>
<reference evidence="1" key="1">
    <citation type="submission" date="2019-02" db="EMBL/GenBank/DDBJ databases">
        <authorList>
            <person name="Gruber-Vodicka R. H."/>
            <person name="Seah K. B. B."/>
        </authorList>
    </citation>
    <scope>NUCLEOTIDE SEQUENCE</scope>
    <source>
        <strain evidence="1">BECK_S426</strain>
    </source>
</reference>
<evidence type="ECO:0000313" key="1">
    <source>
        <dbReference type="EMBL" id="VFK28060.1"/>
    </source>
</evidence>